<protein>
    <submittedName>
        <fullName evidence="2">HTH domain-containing protein</fullName>
    </submittedName>
</protein>
<keyword evidence="3" id="KW-1185">Reference proteome</keyword>
<evidence type="ECO:0000313" key="3">
    <source>
        <dbReference type="Proteomes" id="UP001268864"/>
    </source>
</evidence>
<dbReference type="EMBL" id="JAMQOS010000004">
    <property type="protein sequence ID" value="MDS0283036.1"/>
    <property type="molecule type" value="Genomic_DNA"/>
</dbReference>
<organism evidence="2 3">
    <name type="scientific">Haloarcula onubensis</name>
    <dbReference type="NCBI Taxonomy" id="2950539"/>
    <lineage>
        <taxon>Archaea</taxon>
        <taxon>Methanobacteriati</taxon>
        <taxon>Methanobacteriota</taxon>
        <taxon>Stenosarchaea group</taxon>
        <taxon>Halobacteria</taxon>
        <taxon>Halobacteriales</taxon>
        <taxon>Haloarculaceae</taxon>
        <taxon>Haloarcula</taxon>
    </lineage>
</organism>
<reference evidence="2 3" key="1">
    <citation type="submission" date="2022-06" db="EMBL/GenBank/DDBJ databases">
        <title>Halomicroarcula sp. a new haloarchaeum isolate from saline soil.</title>
        <authorList>
            <person name="Strakova D."/>
            <person name="Galisteo C."/>
            <person name="Sanchez-Porro C."/>
            <person name="Ventosa A."/>
        </authorList>
    </citation>
    <scope>NUCLEOTIDE SEQUENCE [LARGE SCALE GENOMIC DNA]</scope>
    <source>
        <strain evidence="2 3">S3CR25-11</strain>
    </source>
</reference>
<dbReference type="SUPFAM" id="SSF46785">
    <property type="entry name" value="Winged helix' DNA-binding domain"/>
    <property type="match status" value="1"/>
</dbReference>
<dbReference type="RefSeq" id="WP_310900871.1">
    <property type="nucleotide sequence ID" value="NZ_JAMQOS010000004.1"/>
</dbReference>
<name>A0ABU2FQK1_9EURY</name>
<proteinExistence type="predicted"/>
<dbReference type="Pfam" id="PF03444">
    <property type="entry name" value="WHD_HrcA"/>
    <property type="match status" value="1"/>
</dbReference>
<gene>
    <name evidence="2" type="ORF">NDI86_12960</name>
</gene>
<dbReference type="InterPro" id="IPR036390">
    <property type="entry name" value="WH_DNA-bd_sf"/>
</dbReference>
<sequence length="175" mass="18475">MVTIDLTTSQEQTLTALVNQHRPGEGPVKAQAIADAVDRSLGTIQNQMQRLAQLGVVEGVSGPAGGYEPTELAFEALGREPLDETAAVTVAHDYERLDVTVDQIRFTSVHHPESCRAELHLQQSVGDFSVGQAVAAGPTPLSGLVVAGTVEAIDDTSNTLILDIAQVKAPVEEPE</sequence>
<evidence type="ECO:0000259" key="1">
    <source>
        <dbReference type="Pfam" id="PF03444"/>
    </source>
</evidence>
<evidence type="ECO:0000313" key="2">
    <source>
        <dbReference type="EMBL" id="MDS0283036.1"/>
    </source>
</evidence>
<dbReference type="InterPro" id="IPR005104">
    <property type="entry name" value="WHTH_HrcA_DNA-bd"/>
</dbReference>
<dbReference type="InterPro" id="IPR036388">
    <property type="entry name" value="WH-like_DNA-bd_sf"/>
</dbReference>
<feature type="domain" description="Winged helix-turn-helix transcription repressor HrcA DNA-binding" evidence="1">
    <location>
        <begin position="5"/>
        <end position="80"/>
    </location>
</feature>
<accession>A0ABU2FQK1</accession>
<dbReference type="Gene3D" id="1.10.10.10">
    <property type="entry name" value="Winged helix-like DNA-binding domain superfamily/Winged helix DNA-binding domain"/>
    <property type="match status" value="1"/>
</dbReference>
<dbReference type="Proteomes" id="UP001268864">
    <property type="component" value="Unassembled WGS sequence"/>
</dbReference>
<comment type="caution">
    <text evidence="2">The sequence shown here is derived from an EMBL/GenBank/DDBJ whole genome shotgun (WGS) entry which is preliminary data.</text>
</comment>